<evidence type="ECO:0000313" key="2">
    <source>
        <dbReference type="Proteomes" id="UP000273022"/>
    </source>
</evidence>
<comment type="caution">
    <text evidence="1">The sequence shown here is derived from an EMBL/GenBank/DDBJ whole genome shotgun (WGS) entry which is preliminary data.</text>
</comment>
<sequence length="86" mass="9964">MPSYAFDLSKNQHVAVRRLMAEVYTKFTLAIRQQHFTCAHKYSGMASALVRVCLVVLNDYELYLMCELLADVLQAQMEYHQYLKAA</sequence>
<evidence type="ECO:0000313" key="1">
    <source>
        <dbReference type="EMBL" id="RJY17652.1"/>
    </source>
</evidence>
<gene>
    <name evidence="1" type="ORF">D5R81_07645</name>
</gene>
<protein>
    <submittedName>
        <fullName evidence="1">Uncharacterized protein</fullName>
    </submittedName>
</protein>
<dbReference type="RefSeq" id="WP_121853062.1">
    <property type="nucleotide sequence ID" value="NZ_CP037952.1"/>
</dbReference>
<dbReference type="Proteomes" id="UP000273022">
    <property type="component" value="Unassembled WGS sequence"/>
</dbReference>
<dbReference type="EMBL" id="QYYH01000037">
    <property type="protein sequence ID" value="RJY17652.1"/>
    <property type="molecule type" value="Genomic_DNA"/>
</dbReference>
<accession>A0A3A6U0P0</accession>
<name>A0A3A6U0P0_9GAMM</name>
<proteinExistence type="predicted"/>
<organism evidence="1 2">
    <name type="scientific">Parashewanella spongiae</name>
    <dbReference type="NCBI Taxonomy" id="342950"/>
    <lineage>
        <taxon>Bacteria</taxon>
        <taxon>Pseudomonadati</taxon>
        <taxon>Pseudomonadota</taxon>
        <taxon>Gammaproteobacteria</taxon>
        <taxon>Alteromonadales</taxon>
        <taxon>Shewanellaceae</taxon>
        <taxon>Parashewanella</taxon>
    </lineage>
</organism>
<keyword evidence="2" id="KW-1185">Reference proteome</keyword>
<dbReference type="AlphaFoldDB" id="A0A3A6U0P0"/>
<reference evidence="1 2" key="1">
    <citation type="submission" date="2018-09" db="EMBL/GenBank/DDBJ databases">
        <title>Phylogeny of the Shewanellaceae, and recommendation for two new genera, Pseudoshewanella and Parashewanella.</title>
        <authorList>
            <person name="Wang G."/>
        </authorList>
    </citation>
    <scope>NUCLEOTIDE SEQUENCE [LARGE SCALE GENOMIC DNA]</scope>
    <source>
        <strain evidence="1 2">KCTC 22492</strain>
    </source>
</reference>
<dbReference type="OrthoDB" id="6272572at2"/>